<sequence>MYDKNRGNADGLIGNVAYNNVFIAVFILVGLGVGLSWGLTARQKTIQNYALLTFSGLFFIVFLEGIGHLVLGLKLVNSYSFIFRRFYISSAEAKGNPFPVCEIEPHVGRWRIHNKSYHFINCAGDSIHWNYNSVGANDRQRSIKNPDSTRKRVAVFGDSYSEGFMVSNSNRWSAVLEKQTRLEHLNFAISGAGPLDYYLIYKTIGKAYEADVLMIGFLPANDFETYTEKEAYRLVEWPSFMPYWQGSYPDYTLRYSLANVAQSIQHGDHTPASLLKVVDSVYSHLPLSGKLKADLLAHSSLFRLLRELNSKSYREGKFSRYEQFTEEEWNRVRYSLKKLKEEAGGKKVILLSIPILPDLKALKQGKSNRVDPLLSQFCQQNGIGFIPLAPSFLKYKGDPEQLYVSCDGHWTVQGEALAAEVIMNHPVYRSAVGLPSKSQKMGYE</sequence>
<keyword evidence="1" id="KW-1133">Transmembrane helix</keyword>
<comment type="caution">
    <text evidence="2">The sequence shown here is derived from an EMBL/GenBank/DDBJ whole genome shotgun (WGS) entry which is preliminary data.</text>
</comment>
<keyword evidence="3" id="KW-1185">Reference proteome</keyword>
<accession>A0A368JVA5</accession>
<dbReference type="SUPFAM" id="SSF52266">
    <property type="entry name" value="SGNH hydrolase"/>
    <property type="match status" value="1"/>
</dbReference>
<proteinExistence type="predicted"/>
<dbReference type="Proteomes" id="UP000253383">
    <property type="component" value="Unassembled WGS sequence"/>
</dbReference>
<dbReference type="AlphaFoldDB" id="A0A368JVA5"/>
<name>A0A368JVA5_9BACT</name>
<dbReference type="InterPro" id="IPR036514">
    <property type="entry name" value="SGNH_hydro_sf"/>
</dbReference>
<dbReference type="Gene3D" id="3.40.50.1110">
    <property type="entry name" value="SGNH hydrolase"/>
    <property type="match status" value="1"/>
</dbReference>
<dbReference type="GO" id="GO:0016788">
    <property type="term" value="F:hydrolase activity, acting on ester bonds"/>
    <property type="evidence" value="ECO:0007669"/>
    <property type="project" value="UniProtKB-ARBA"/>
</dbReference>
<dbReference type="EMBL" id="QOWE01000005">
    <property type="protein sequence ID" value="RCR70141.1"/>
    <property type="molecule type" value="Genomic_DNA"/>
</dbReference>
<keyword evidence="1" id="KW-0812">Transmembrane</keyword>
<protein>
    <recommendedName>
        <fullName evidence="4">SGNH/GDSL hydrolase family protein</fullName>
    </recommendedName>
</protein>
<gene>
    <name evidence="2" type="ORF">DUE52_07185</name>
</gene>
<feature type="transmembrane region" description="Helical" evidence="1">
    <location>
        <begin position="51"/>
        <end position="71"/>
    </location>
</feature>
<organism evidence="2 3">
    <name type="scientific">Larkinella punicea</name>
    <dbReference type="NCBI Taxonomy" id="2315727"/>
    <lineage>
        <taxon>Bacteria</taxon>
        <taxon>Pseudomonadati</taxon>
        <taxon>Bacteroidota</taxon>
        <taxon>Cytophagia</taxon>
        <taxon>Cytophagales</taxon>
        <taxon>Spirosomataceae</taxon>
        <taxon>Larkinella</taxon>
    </lineage>
</organism>
<evidence type="ECO:0000313" key="3">
    <source>
        <dbReference type="Proteomes" id="UP000253383"/>
    </source>
</evidence>
<feature type="transmembrane region" description="Helical" evidence="1">
    <location>
        <begin position="20"/>
        <end position="39"/>
    </location>
</feature>
<keyword evidence="1" id="KW-0472">Membrane</keyword>
<evidence type="ECO:0008006" key="4">
    <source>
        <dbReference type="Google" id="ProtNLM"/>
    </source>
</evidence>
<evidence type="ECO:0000313" key="2">
    <source>
        <dbReference type="EMBL" id="RCR70141.1"/>
    </source>
</evidence>
<reference evidence="2 3" key="1">
    <citation type="submission" date="2018-07" db="EMBL/GenBank/DDBJ databases">
        <title>Genome analysis of Larkinella rosea.</title>
        <authorList>
            <person name="Zhou Z."/>
            <person name="Wang G."/>
        </authorList>
    </citation>
    <scope>NUCLEOTIDE SEQUENCE [LARGE SCALE GENOMIC DNA]</scope>
    <source>
        <strain evidence="3">zzj9</strain>
    </source>
</reference>
<evidence type="ECO:0000256" key="1">
    <source>
        <dbReference type="SAM" id="Phobius"/>
    </source>
</evidence>